<accession>A0A2P2IKC0</accession>
<name>A0A2P2IKC0_RHIMU</name>
<protein>
    <submittedName>
        <fullName evidence="1">Uncharacterized protein</fullName>
    </submittedName>
</protein>
<proteinExistence type="predicted"/>
<organism evidence="1">
    <name type="scientific">Rhizophora mucronata</name>
    <name type="common">Asiatic mangrove</name>
    <dbReference type="NCBI Taxonomy" id="61149"/>
    <lineage>
        <taxon>Eukaryota</taxon>
        <taxon>Viridiplantae</taxon>
        <taxon>Streptophyta</taxon>
        <taxon>Embryophyta</taxon>
        <taxon>Tracheophyta</taxon>
        <taxon>Spermatophyta</taxon>
        <taxon>Magnoliopsida</taxon>
        <taxon>eudicotyledons</taxon>
        <taxon>Gunneridae</taxon>
        <taxon>Pentapetalae</taxon>
        <taxon>rosids</taxon>
        <taxon>fabids</taxon>
        <taxon>Malpighiales</taxon>
        <taxon>Rhizophoraceae</taxon>
        <taxon>Rhizophora</taxon>
    </lineage>
</organism>
<evidence type="ECO:0000313" key="1">
    <source>
        <dbReference type="EMBL" id="MBW81674.1"/>
    </source>
</evidence>
<sequence length="20" mass="2437">MMDKFEFDSRNIFNVCLLLT</sequence>
<dbReference type="EMBL" id="GGEC01001191">
    <property type="protein sequence ID" value="MBW81674.1"/>
    <property type="molecule type" value="Transcribed_RNA"/>
</dbReference>
<reference evidence="1" key="1">
    <citation type="submission" date="2018-02" db="EMBL/GenBank/DDBJ databases">
        <title>Rhizophora mucronata_Transcriptome.</title>
        <authorList>
            <person name="Meera S.P."/>
            <person name="Sreeshan A."/>
            <person name="Augustine A."/>
        </authorList>
    </citation>
    <scope>NUCLEOTIDE SEQUENCE</scope>
    <source>
        <tissue evidence="1">Leaf</tissue>
    </source>
</reference>
<dbReference type="AlphaFoldDB" id="A0A2P2IKC0"/>